<dbReference type="InterPro" id="IPR001538">
    <property type="entry name" value="Man6P_isomerase-2_C"/>
</dbReference>
<comment type="caution">
    <text evidence="5">The sequence shown here is derived from an EMBL/GenBank/DDBJ whole genome shotgun (WGS) entry which is preliminary data.</text>
</comment>
<sequence length="269" mass="30108">MVTMVKKRSRLVAVSGGFDPLHIGHVRLFEAAKKLGDKLVVILNNDHWLRSKKGFVFMPQKERAELIRALPFVDKVVFSDHRKDDPDGSVARALQKLRPAIFANGGDRGKSNTPESKLCKRLGIKMAFNVGKGGKVQSSSWMIDASRKPASETVRPWGSYFGWDKGKEWNLKTVYVNPGKRLSLQYHKGRSEHWILVEGDATATIKNSSGLMEIYPLRLGESFRVGKGTVHRLGSKKGGVIVEVALGHFDENDIVRLQDDFGRASRKRT</sequence>
<evidence type="ECO:0000259" key="3">
    <source>
        <dbReference type="Pfam" id="PF01050"/>
    </source>
</evidence>
<keyword evidence="1" id="KW-0808">Transferase</keyword>
<evidence type="ECO:0008006" key="7">
    <source>
        <dbReference type="Google" id="ProtNLM"/>
    </source>
</evidence>
<dbReference type="NCBIfam" id="TIGR00125">
    <property type="entry name" value="cyt_tran_rel"/>
    <property type="match status" value="1"/>
</dbReference>
<dbReference type="Pfam" id="PF01467">
    <property type="entry name" value="CTP_transf_like"/>
    <property type="match status" value="1"/>
</dbReference>
<dbReference type="SUPFAM" id="SSF51182">
    <property type="entry name" value="RmlC-like cupins"/>
    <property type="match status" value="1"/>
</dbReference>
<evidence type="ECO:0000313" key="6">
    <source>
        <dbReference type="Proteomes" id="UP000178427"/>
    </source>
</evidence>
<name>A0A1F6EJC1_9BACT</name>
<dbReference type="GO" id="GO:0005976">
    <property type="term" value="P:polysaccharide metabolic process"/>
    <property type="evidence" value="ECO:0007669"/>
    <property type="project" value="InterPro"/>
</dbReference>
<dbReference type="InterPro" id="IPR050385">
    <property type="entry name" value="Archaeal_FAD_synthase"/>
</dbReference>
<feature type="domain" description="Mannose-6-phosphate isomerase type II C-terminal" evidence="3">
    <location>
        <begin position="151"/>
        <end position="259"/>
    </location>
</feature>
<dbReference type="PANTHER" id="PTHR43793">
    <property type="entry name" value="FAD SYNTHASE"/>
    <property type="match status" value="1"/>
</dbReference>
<dbReference type="InterPro" id="IPR004821">
    <property type="entry name" value="Cyt_trans-like"/>
</dbReference>
<evidence type="ECO:0000256" key="2">
    <source>
        <dbReference type="ARBA" id="ARBA00022695"/>
    </source>
</evidence>
<keyword evidence="2" id="KW-0548">Nucleotidyltransferase</keyword>
<dbReference type="InterPro" id="IPR011051">
    <property type="entry name" value="RmlC_Cupin_sf"/>
</dbReference>
<feature type="domain" description="Cytidyltransferase-like" evidence="4">
    <location>
        <begin position="15"/>
        <end position="107"/>
    </location>
</feature>
<dbReference type="Pfam" id="PF01050">
    <property type="entry name" value="MannoseP_isomer"/>
    <property type="match status" value="1"/>
</dbReference>
<organism evidence="5 6">
    <name type="scientific">Candidatus Kaiserbacteria bacterium RIFCSPLOWO2_01_FULL_54_20</name>
    <dbReference type="NCBI Taxonomy" id="1798513"/>
    <lineage>
        <taxon>Bacteria</taxon>
        <taxon>Candidatus Kaiseribacteriota</taxon>
    </lineage>
</organism>
<dbReference type="SUPFAM" id="SSF52374">
    <property type="entry name" value="Nucleotidylyl transferase"/>
    <property type="match status" value="1"/>
</dbReference>
<dbReference type="EMBL" id="MFMA01000039">
    <property type="protein sequence ID" value="OGG73755.1"/>
    <property type="molecule type" value="Genomic_DNA"/>
</dbReference>
<evidence type="ECO:0000256" key="1">
    <source>
        <dbReference type="ARBA" id="ARBA00022679"/>
    </source>
</evidence>
<proteinExistence type="predicted"/>
<dbReference type="InterPro" id="IPR014729">
    <property type="entry name" value="Rossmann-like_a/b/a_fold"/>
</dbReference>
<dbReference type="Gene3D" id="2.60.120.10">
    <property type="entry name" value="Jelly Rolls"/>
    <property type="match status" value="1"/>
</dbReference>
<dbReference type="InterPro" id="IPR014710">
    <property type="entry name" value="RmlC-like_jellyroll"/>
</dbReference>
<gene>
    <name evidence="5" type="ORF">A3A40_01530</name>
</gene>
<dbReference type="AlphaFoldDB" id="A0A1F6EJC1"/>
<protein>
    <recommendedName>
        <fullName evidence="7">Cytidyltransferase-like domain-containing protein</fullName>
    </recommendedName>
</protein>
<dbReference type="CDD" id="cd02213">
    <property type="entry name" value="cupin_PMI_typeII_C"/>
    <property type="match status" value="1"/>
</dbReference>
<dbReference type="Proteomes" id="UP000178427">
    <property type="component" value="Unassembled WGS sequence"/>
</dbReference>
<evidence type="ECO:0000259" key="4">
    <source>
        <dbReference type="Pfam" id="PF01467"/>
    </source>
</evidence>
<reference evidence="5 6" key="1">
    <citation type="journal article" date="2016" name="Nat. Commun.">
        <title>Thousands of microbial genomes shed light on interconnected biogeochemical processes in an aquifer system.</title>
        <authorList>
            <person name="Anantharaman K."/>
            <person name="Brown C.T."/>
            <person name="Hug L.A."/>
            <person name="Sharon I."/>
            <person name="Castelle C.J."/>
            <person name="Probst A.J."/>
            <person name="Thomas B.C."/>
            <person name="Singh A."/>
            <person name="Wilkins M.J."/>
            <person name="Karaoz U."/>
            <person name="Brodie E.L."/>
            <person name="Williams K.H."/>
            <person name="Hubbard S.S."/>
            <person name="Banfield J.F."/>
        </authorList>
    </citation>
    <scope>NUCLEOTIDE SEQUENCE [LARGE SCALE GENOMIC DNA]</scope>
</reference>
<accession>A0A1F6EJC1</accession>
<dbReference type="GO" id="GO:0016779">
    <property type="term" value="F:nucleotidyltransferase activity"/>
    <property type="evidence" value="ECO:0007669"/>
    <property type="project" value="UniProtKB-KW"/>
</dbReference>
<evidence type="ECO:0000313" key="5">
    <source>
        <dbReference type="EMBL" id="OGG73755.1"/>
    </source>
</evidence>
<dbReference type="Gene3D" id="3.40.50.620">
    <property type="entry name" value="HUPs"/>
    <property type="match status" value="1"/>
</dbReference>
<dbReference type="PANTHER" id="PTHR43793:SF1">
    <property type="entry name" value="FAD SYNTHASE"/>
    <property type="match status" value="1"/>
</dbReference>
<dbReference type="STRING" id="1798513.A3A40_01530"/>